<sequence length="304" mass="33300">MLAIYSTLLALALTLIASVVTAKTPVSNRPLWGLCYSPYNNDGSCPAYESVESGLNAVADVAKNIRLFSTDCSQLKFALKAITKNDLDMGVYAGLWITDGDQRKNSDVAAFIDAAKAYNSSGLIRGVSVGNEETFKNMDSAQVVGHINDVRSRLRGAGLGHIPVYTTDVDSHFTPEMAKASDVVNVNVYSMFDGSPITMDQAVQRVIARANHVRDSVAQGKKVRISESGWAAGGNLKGMPLTLENQQSYLRKFKCAAEKAGFEYFFFEAKNADWKKSMEQADYEYNFGVFDSNFGHKLDFSIKC</sequence>
<evidence type="ECO:0000256" key="2">
    <source>
        <dbReference type="ARBA" id="ARBA00004401"/>
    </source>
</evidence>
<evidence type="ECO:0000256" key="7">
    <source>
        <dbReference type="ARBA" id="ARBA00023136"/>
    </source>
</evidence>
<evidence type="ECO:0000256" key="10">
    <source>
        <dbReference type="ARBA" id="ARBA00023316"/>
    </source>
</evidence>
<dbReference type="InterPro" id="IPR017853">
    <property type="entry name" value="GH"/>
</dbReference>
<dbReference type="GO" id="GO:0042973">
    <property type="term" value="F:glucan endo-1,3-beta-D-glucosidase activity"/>
    <property type="evidence" value="ECO:0007669"/>
    <property type="project" value="UniProtKB-EC"/>
</dbReference>
<feature type="chain" id="PRO_5012666076" description="glucan endo-1,3-beta-D-glucosidase" evidence="15">
    <location>
        <begin position="23"/>
        <end position="304"/>
    </location>
</feature>
<dbReference type="Proteomes" id="UP000193922">
    <property type="component" value="Unassembled WGS sequence"/>
</dbReference>
<evidence type="ECO:0000313" key="16">
    <source>
        <dbReference type="EMBL" id="ORX74937.1"/>
    </source>
</evidence>
<keyword evidence="10" id="KW-0961">Cell wall biogenesis/degradation</keyword>
<dbReference type="Gene3D" id="3.20.20.80">
    <property type="entry name" value="Glycosidases"/>
    <property type="match status" value="1"/>
</dbReference>
<keyword evidence="11" id="KW-0624">Polysaccharide degradation</keyword>
<dbReference type="PANTHER" id="PTHR16631">
    <property type="entry name" value="GLUCAN 1,3-BETA-GLUCOSIDASE"/>
    <property type="match status" value="1"/>
</dbReference>
<evidence type="ECO:0000256" key="8">
    <source>
        <dbReference type="ARBA" id="ARBA00023180"/>
    </source>
</evidence>
<gene>
    <name evidence="16" type="ORF">DL89DRAFT_264732</name>
</gene>
<keyword evidence="7" id="KW-0472">Membrane</keyword>
<dbReference type="GO" id="GO:0000272">
    <property type="term" value="P:polysaccharide catabolic process"/>
    <property type="evidence" value="ECO:0007669"/>
    <property type="project" value="UniProtKB-KW"/>
</dbReference>
<keyword evidence="9" id="KW-0119">Carbohydrate metabolism</keyword>
<comment type="function">
    <text evidence="12">Glucanases play a role in cell expansion during growth, in cell-cell fusion during mating, and in spore release during sporulation. This enzyme may be involved in beta-glucan degradation. Active on laminarin and lichenan.</text>
</comment>
<dbReference type="InterPro" id="IPR050732">
    <property type="entry name" value="Beta-glucan_modifiers"/>
</dbReference>
<dbReference type="OrthoDB" id="77201at2759"/>
<dbReference type="GO" id="GO:0009277">
    <property type="term" value="C:fungal-type cell wall"/>
    <property type="evidence" value="ECO:0007669"/>
    <property type="project" value="TreeGrafter"/>
</dbReference>
<proteinExistence type="inferred from homology"/>
<keyword evidence="8" id="KW-0325">Glycoprotein</keyword>
<comment type="caution">
    <text evidence="16">The sequence shown here is derived from an EMBL/GenBank/DDBJ whole genome shotgun (WGS) entry which is preliminary data.</text>
</comment>
<dbReference type="EMBL" id="MCFD01000001">
    <property type="protein sequence ID" value="ORX74937.1"/>
    <property type="molecule type" value="Genomic_DNA"/>
</dbReference>
<keyword evidence="5" id="KW-1003">Cell membrane</keyword>
<dbReference type="PANTHER" id="PTHR16631:SF17">
    <property type="entry name" value="GLUCAN ENDO-1,3-BETA-GLUCOSIDASE BTGC"/>
    <property type="match status" value="1"/>
</dbReference>
<dbReference type="SUPFAM" id="SSF51445">
    <property type="entry name" value="(Trans)glycosidases"/>
    <property type="match status" value="1"/>
</dbReference>
<keyword evidence="6 16" id="KW-0378">Hydrolase</keyword>
<dbReference type="GO" id="GO:0005576">
    <property type="term" value="C:extracellular region"/>
    <property type="evidence" value="ECO:0007669"/>
    <property type="project" value="TreeGrafter"/>
</dbReference>
<dbReference type="EC" id="3.2.1.39" evidence="4"/>
<evidence type="ECO:0000256" key="1">
    <source>
        <dbReference type="ARBA" id="ARBA00000382"/>
    </source>
</evidence>
<evidence type="ECO:0000256" key="5">
    <source>
        <dbReference type="ARBA" id="ARBA00022475"/>
    </source>
</evidence>
<evidence type="ECO:0000256" key="6">
    <source>
        <dbReference type="ARBA" id="ARBA00022801"/>
    </source>
</evidence>
<evidence type="ECO:0000256" key="9">
    <source>
        <dbReference type="ARBA" id="ARBA00023277"/>
    </source>
</evidence>
<dbReference type="STRING" id="61395.A0A1Y1WMZ3"/>
<evidence type="ECO:0000256" key="14">
    <source>
        <dbReference type="ARBA" id="ARBA00043078"/>
    </source>
</evidence>
<keyword evidence="15" id="KW-0732">Signal</keyword>
<feature type="signal peptide" evidence="15">
    <location>
        <begin position="1"/>
        <end position="22"/>
    </location>
</feature>
<comment type="subcellular location">
    <subcellularLocation>
        <location evidence="2">Cell membrane</location>
        <topology evidence="2">Single-pass type II membrane protein</topology>
    </subcellularLocation>
</comment>
<name>A0A1Y1WMZ3_9FUNG</name>
<evidence type="ECO:0000256" key="15">
    <source>
        <dbReference type="SAM" id="SignalP"/>
    </source>
</evidence>
<accession>A0A1Y1WMZ3</accession>
<protein>
    <recommendedName>
        <fullName evidence="4">glucan endo-1,3-beta-D-glucosidase</fullName>
        <ecNumber evidence="4">3.2.1.39</ecNumber>
    </recommendedName>
    <alternativeName>
        <fullName evidence="14">Endo-1,3-beta-glucanase btgC</fullName>
    </alternativeName>
    <alternativeName>
        <fullName evidence="13">Laminarinase btgC</fullName>
    </alternativeName>
</protein>
<comment type="catalytic activity">
    <reaction evidence="1">
        <text>Hydrolysis of (1-&gt;3)-beta-D-glucosidic linkages in (1-&gt;3)-beta-D-glucans.</text>
        <dbReference type="EC" id="3.2.1.39"/>
    </reaction>
</comment>
<dbReference type="RefSeq" id="XP_040748148.1">
    <property type="nucleotide sequence ID" value="XM_040886352.1"/>
</dbReference>
<evidence type="ECO:0000256" key="3">
    <source>
        <dbReference type="ARBA" id="ARBA00008773"/>
    </source>
</evidence>
<dbReference type="GeneID" id="63803000"/>
<evidence type="ECO:0000256" key="4">
    <source>
        <dbReference type="ARBA" id="ARBA00012780"/>
    </source>
</evidence>
<dbReference type="GO" id="GO:0005886">
    <property type="term" value="C:plasma membrane"/>
    <property type="evidence" value="ECO:0007669"/>
    <property type="project" value="UniProtKB-SubCell"/>
</dbReference>
<dbReference type="AlphaFoldDB" id="A0A1Y1WMZ3"/>
<evidence type="ECO:0000256" key="13">
    <source>
        <dbReference type="ARBA" id="ARBA00042373"/>
    </source>
</evidence>
<evidence type="ECO:0000256" key="12">
    <source>
        <dbReference type="ARBA" id="ARBA00037649"/>
    </source>
</evidence>
<dbReference type="GO" id="GO:0009986">
    <property type="term" value="C:cell surface"/>
    <property type="evidence" value="ECO:0007669"/>
    <property type="project" value="TreeGrafter"/>
</dbReference>
<evidence type="ECO:0000256" key="11">
    <source>
        <dbReference type="ARBA" id="ARBA00023326"/>
    </source>
</evidence>
<dbReference type="GO" id="GO:0071555">
    <property type="term" value="P:cell wall organization"/>
    <property type="evidence" value="ECO:0007669"/>
    <property type="project" value="UniProtKB-KW"/>
</dbReference>
<comment type="similarity">
    <text evidence="3">Belongs to the glycosyl hydrolase 17 family.</text>
</comment>
<evidence type="ECO:0000313" key="17">
    <source>
        <dbReference type="Proteomes" id="UP000193922"/>
    </source>
</evidence>
<reference evidence="16 17" key="1">
    <citation type="submission" date="2016-07" db="EMBL/GenBank/DDBJ databases">
        <title>Pervasive Adenine N6-methylation of Active Genes in Fungi.</title>
        <authorList>
            <consortium name="DOE Joint Genome Institute"/>
            <person name="Mondo S.J."/>
            <person name="Dannebaum R.O."/>
            <person name="Kuo R.C."/>
            <person name="Labutti K."/>
            <person name="Haridas S."/>
            <person name="Kuo A."/>
            <person name="Salamov A."/>
            <person name="Ahrendt S.R."/>
            <person name="Lipzen A."/>
            <person name="Sullivan W."/>
            <person name="Andreopoulos W.B."/>
            <person name="Clum A."/>
            <person name="Lindquist E."/>
            <person name="Daum C."/>
            <person name="Ramamoorthy G.K."/>
            <person name="Gryganskyi A."/>
            <person name="Culley D."/>
            <person name="Magnuson J.K."/>
            <person name="James T.Y."/>
            <person name="O'Malley M.A."/>
            <person name="Stajich J.E."/>
            <person name="Spatafora J.W."/>
            <person name="Visel A."/>
            <person name="Grigoriev I.V."/>
        </authorList>
    </citation>
    <scope>NUCLEOTIDE SEQUENCE [LARGE SCALE GENOMIC DNA]</scope>
    <source>
        <strain evidence="16 17">ATCC 12442</strain>
    </source>
</reference>
<organism evidence="16 17">
    <name type="scientific">Linderina pennispora</name>
    <dbReference type="NCBI Taxonomy" id="61395"/>
    <lineage>
        <taxon>Eukaryota</taxon>
        <taxon>Fungi</taxon>
        <taxon>Fungi incertae sedis</taxon>
        <taxon>Zoopagomycota</taxon>
        <taxon>Kickxellomycotina</taxon>
        <taxon>Kickxellomycetes</taxon>
        <taxon>Kickxellales</taxon>
        <taxon>Kickxellaceae</taxon>
        <taxon>Linderina</taxon>
    </lineage>
</organism>
<keyword evidence="17" id="KW-1185">Reference proteome</keyword>